<dbReference type="PANTHER" id="PTHR22960:SF0">
    <property type="entry name" value="MOLYBDENUM COFACTOR BIOSYNTHESIS PROTEIN 1"/>
    <property type="match status" value="1"/>
</dbReference>
<comment type="subunit">
    <text evidence="10">Monomer and homodimer.</text>
</comment>
<keyword evidence="6 10" id="KW-0411">Iron-sulfur</keyword>
<dbReference type="InterPro" id="IPR040064">
    <property type="entry name" value="MoaA-like"/>
</dbReference>
<evidence type="ECO:0000256" key="1">
    <source>
        <dbReference type="ARBA" id="ARBA00022485"/>
    </source>
</evidence>
<accession>A0A242A4M0</accession>
<dbReference type="AlphaFoldDB" id="A0A242A4M0"/>
<dbReference type="Pfam" id="PF06463">
    <property type="entry name" value="Mob_synth_C"/>
    <property type="match status" value="1"/>
</dbReference>
<sequence length="335" mass="38544">MKPYRMTDMYQRTHDYLRLSVTDKCSLRCTYCMPEDGLAFFPDHCLLSTQEIIAMVDNFCQLGVDKVRLTGGEPLMRKDILEIVEGIHQLSAVKDLSMTTNGLALKRLAQPLRDAGLHRLNISLDTFDQKRYRMVTRGGNLKQVLAGIEAAIAANFDEIKLNVVVIQGQNDQELRDFLSYTFEHDVTVRFIEYMPIGQANQKKWQDAYKGVERVFDICHQEEWTYRAIEMKGNGPAKNFQMDGAKGRFGLIHPISCQFCAACNRLRVTADGYLKACLFWEDEINLRPYLTDFQLFENKVKEALARKPENHEMALDIEESKLSEKPTWRHMSQIGG</sequence>
<dbReference type="InterPro" id="IPR010505">
    <property type="entry name" value="MoaA_twitch"/>
</dbReference>
<keyword evidence="1 10" id="KW-0004">4Fe-4S</keyword>
<dbReference type="STRING" id="1834191.A5886_001064"/>
<dbReference type="GO" id="GO:0051539">
    <property type="term" value="F:4 iron, 4 sulfur cluster binding"/>
    <property type="evidence" value="ECO:0007669"/>
    <property type="project" value="UniProtKB-UniRule"/>
</dbReference>
<dbReference type="GO" id="GO:0005525">
    <property type="term" value="F:GTP binding"/>
    <property type="evidence" value="ECO:0007669"/>
    <property type="project" value="UniProtKB-UniRule"/>
</dbReference>
<dbReference type="UniPathway" id="UPA00344"/>
<dbReference type="InterPro" id="IPR007197">
    <property type="entry name" value="rSAM"/>
</dbReference>
<dbReference type="GO" id="GO:0061799">
    <property type="term" value="F:cyclic pyranopterin monophosphate synthase activity"/>
    <property type="evidence" value="ECO:0007669"/>
    <property type="project" value="TreeGrafter"/>
</dbReference>
<reference evidence="12 13" key="1">
    <citation type="submission" date="2017-05" db="EMBL/GenBank/DDBJ databases">
        <title>The Genome Sequence of Enterococcus sp. 8G7_MSG3316.</title>
        <authorList>
            <consortium name="The Broad Institute Genomics Platform"/>
            <consortium name="The Broad Institute Genomic Center for Infectious Diseases"/>
            <person name="Earl A."/>
            <person name="Manson A."/>
            <person name="Schwartman J."/>
            <person name="Gilmore M."/>
            <person name="Abouelleil A."/>
            <person name="Cao P."/>
            <person name="Chapman S."/>
            <person name="Cusick C."/>
            <person name="Shea T."/>
            <person name="Young S."/>
            <person name="Neafsey D."/>
            <person name="Nusbaum C."/>
            <person name="Birren B."/>
        </authorList>
    </citation>
    <scope>NUCLEOTIDE SEQUENCE [LARGE SCALE GENOMIC DNA]</scope>
    <source>
        <strain evidence="12 13">8G7_MSG3316</strain>
    </source>
</reference>
<dbReference type="PANTHER" id="PTHR22960">
    <property type="entry name" value="MOLYBDOPTERIN COFACTOR SYNTHESIS PROTEIN A"/>
    <property type="match status" value="1"/>
</dbReference>
<dbReference type="RefSeq" id="WP_086273990.1">
    <property type="nucleotide sequence ID" value="NZ_NGKU01000001.1"/>
</dbReference>
<protein>
    <recommendedName>
        <fullName evidence="10">GTP 3',8-cyclase</fullName>
        <ecNumber evidence="10">4.1.99.22</ecNumber>
    </recommendedName>
    <alternativeName>
        <fullName evidence="10">Molybdenum cofactor biosynthesis protein A</fullName>
    </alternativeName>
</protein>
<feature type="binding site" evidence="10">
    <location>
        <position position="72"/>
    </location>
    <ligand>
        <name>S-adenosyl-L-methionine</name>
        <dbReference type="ChEBI" id="CHEBI:59789"/>
    </ligand>
</feature>
<feature type="binding site" evidence="10">
    <location>
        <position position="276"/>
    </location>
    <ligand>
        <name>[4Fe-4S] cluster</name>
        <dbReference type="ChEBI" id="CHEBI:49883"/>
        <label>2</label>
        <note>4Fe-4S-substrate</note>
    </ligand>
</feature>
<feature type="binding site" evidence="10">
    <location>
        <position position="194"/>
    </location>
    <ligand>
        <name>S-adenosyl-L-methionine</name>
        <dbReference type="ChEBI" id="CHEBI:59789"/>
    </ligand>
</feature>
<keyword evidence="5 10" id="KW-0408">Iron</keyword>
<evidence type="ECO:0000313" key="12">
    <source>
        <dbReference type="EMBL" id="OTN75988.1"/>
    </source>
</evidence>
<feature type="domain" description="Radical SAM core" evidence="11">
    <location>
        <begin position="9"/>
        <end position="226"/>
    </location>
</feature>
<comment type="caution">
    <text evidence="12">The sequence shown here is derived from an EMBL/GenBank/DDBJ whole genome shotgun (WGS) entry which is preliminary data.</text>
</comment>
<dbReference type="SFLD" id="SFLDG01386">
    <property type="entry name" value="main_SPASM_domain-containing"/>
    <property type="match status" value="1"/>
</dbReference>
<dbReference type="CDD" id="cd21117">
    <property type="entry name" value="Twitch_MoaA"/>
    <property type="match status" value="1"/>
</dbReference>
<dbReference type="SFLD" id="SFLDS00029">
    <property type="entry name" value="Radical_SAM"/>
    <property type="match status" value="1"/>
</dbReference>
<feature type="binding site" evidence="10">
    <location>
        <position position="29"/>
    </location>
    <ligand>
        <name>[4Fe-4S] cluster</name>
        <dbReference type="ChEBI" id="CHEBI:49883"/>
        <label>1</label>
        <note>4Fe-4S-S-AdoMet</note>
    </ligand>
</feature>
<evidence type="ECO:0000256" key="7">
    <source>
        <dbReference type="ARBA" id="ARBA00023134"/>
    </source>
</evidence>
<dbReference type="GO" id="GO:0061798">
    <property type="term" value="F:GTP 3',8'-cyclase activity"/>
    <property type="evidence" value="ECO:0007669"/>
    <property type="project" value="UniProtKB-UniRule"/>
</dbReference>
<dbReference type="NCBIfam" id="NF001199">
    <property type="entry name" value="PRK00164.2-1"/>
    <property type="match status" value="1"/>
</dbReference>
<evidence type="ECO:0000256" key="3">
    <source>
        <dbReference type="ARBA" id="ARBA00022723"/>
    </source>
</evidence>
<dbReference type="InterPro" id="IPR050105">
    <property type="entry name" value="MoCo_biosynth_MoaA/MoaC"/>
</dbReference>
<keyword evidence="4 10" id="KW-0547">Nucleotide-binding</keyword>
<keyword evidence="9 10" id="KW-0456">Lyase</keyword>
<dbReference type="SUPFAM" id="SSF102114">
    <property type="entry name" value="Radical SAM enzymes"/>
    <property type="match status" value="1"/>
</dbReference>
<evidence type="ECO:0000256" key="2">
    <source>
        <dbReference type="ARBA" id="ARBA00022691"/>
    </source>
</evidence>
<evidence type="ECO:0000256" key="9">
    <source>
        <dbReference type="ARBA" id="ARBA00023239"/>
    </source>
</evidence>
<evidence type="ECO:0000313" key="13">
    <source>
        <dbReference type="Proteomes" id="UP000195043"/>
    </source>
</evidence>
<dbReference type="SFLD" id="SFLDG01067">
    <property type="entry name" value="SPASM/twitch_domain_containing"/>
    <property type="match status" value="1"/>
</dbReference>
<feature type="binding site" evidence="10">
    <location>
        <position position="25"/>
    </location>
    <ligand>
        <name>[4Fe-4S] cluster</name>
        <dbReference type="ChEBI" id="CHEBI:49883"/>
        <label>1</label>
        <note>4Fe-4S-S-AdoMet</note>
    </ligand>
</feature>
<comment type="similarity">
    <text evidence="10">Belongs to the radical SAM superfamily. MoaA family.</text>
</comment>
<comment type="catalytic activity">
    <reaction evidence="10">
        <text>GTP + AH2 + S-adenosyl-L-methionine = (8S)-3',8-cyclo-7,8-dihydroguanosine 5'-triphosphate + 5'-deoxyadenosine + L-methionine + A + H(+)</text>
        <dbReference type="Rhea" id="RHEA:49576"/>
        <dbReference type="ChEBI" id="CHEBI:13193"/>
        <dbReference type="ChEBI" id="CHEBI:15378"/>
        <dbReference type="ChEBI" id="CHEBI:17319"/>
        <dbReference type="ChEBI" id="CHEBI:17499"/>
        <dbReference type="ChEBI" id="CHEBI:37565"/>
        <dbReference type="ChEBI" id="CHEBI:57844"/>
        <dbReference type="ChEBI" id="CHEBI:59789"/>
        <dbReference type="ChEBI" id="CHEBI:131766"/>
        <dbReference type="EC" id="4.1.99.22"/>
    </reaction>
</comment>
<keyword evidence="13" id="KW-1185">Reference proteome</keyword>
<feature type="binding site" evidence="10">
    <location>
        <position position="31"/>
    </location>
    <ligand>
        <name>S-adenosyl-L-methionine</name>
        <dbReference type="ChEBI" id="CHEBI:59789"/>
    </ligand>
</feature>
<feature type="binding site" evidence="10">
    <location>
        <position position="262"/>
    </location>
    <ligand>
        <name>[4Fe-4S] cluster</name>
        <dbReference type="ChEBI" id="CHEBI:49883"/>
        <label>2</label>
        <note>4Fe-4S-substrate</note>
    </ligand>
</feature>
<comment type="pathway">
    <text evidence="10">Cofactor biosynthesis; molybdopterin biosynthesis.</text>
</comment>
<dbReference type="InterPro" id="IPR013785">
    <property type="entry name" value="Aldolase_TIM"/>
</dbReference>
<evidence type="ECO:0000256" key="8">
    <source>
        <dbReference type="ARBA" id="ARBA00023150"/>
    </source>
</evidence>
<feature type="binding site" evidence="10">
    <location>
        <position position="123"/>
    </location>
    <ligand>
        <name>S-adenosyl-L-methionine</name>
        <dbReference type="ChEBI" id="CHEBI:59789"/>
    </ligand>
</feature>
<dbReference type="SFLD" id="SFLDG01383">
    <property type="entry name" value="cyclic_pyranopterin_phosphate"/>
    <property type="match status" value="1"/>
</dbReference>
<name>A0A242A4M0_9ENTE</name>
<dbReference type="GO" id="GO:1904047">
    <property type="term" value="F:S-adenosyl-L-methionine binding"/>
    <property type="evidence" value="ECO:0007669"/>
    <property type="project" value="UniProtKB-UniRule"/>
</dbReference>
<dbReference type="InterPro" id="IPR058240">
    <property type="entry name" value="rSAM_sf"/>
</dbReference>
<feature type="binding site" evidence="10">
    <location>
        <position position="259"/>
    </location>
    <ligand>
        <name>[4Fe-4S] cluster</name>
        <dbReference type="ChEBI" id="CHEBI:49883"/>
        <label>2</label>
        <note>4Fe-4S-substrate</note>
    </ligand>
</feature>
<dbReference type="OrthoDB" id="9763993at2"/>
<evidence type="ECO:0000256" key="5">
    <source>
        <dbReference type="ARBA" id="ARBA00023004"/>
    </source>
</evidence>
<feature type="binding site" evidence="10">
    <location>
        <position position="68"/>
    </location>
    <ligand>
        <name>GTP</name>
        <dbReference type="ChEBI" id="CHEBI:37565"/>
    </ligand>
</feature>
<dbReference type="PROSITE" id="PS51918">
    <property type="entry name" value="RADICAL_SAM"/>
    <property type="match status" value="1"/>
</dbReference>
<keyword evidence="3 10" id="KW-0479">Metal-binding</keyword>
<dbReference type="GO" id="GO:0006777">
    <property type="term" value="P:Mo-molybdopterin cofactor biosynthetic process"/>
    <property type="evidence" value="ECO:0007669"/>
    <property type="project" value="UniProtKB-UniRule"/>
</dbReference>
<comment type="cofactor">
    <cofactor evidence="10">
        <name>[4Fe-4S] cluster</name>
        <dbReference type="ChEBI" id="CHEBI:49883"/>
    </cofactor>
    <text evidence="10">Binds 2 [4Fe-4S] clusters. Binds 1 [4Fe-4S] cluster coordinated with 3 cysteines and an exchangeable S-adenosyl-L-methionine and 1 [4Fe-4S] cluster coordinated with 3 cysteines and the GTP-derived substrate.</text>
</comment>
<gene>
    <name evidence="10" type="primary">moaA</name>
    <name evidence="12" type="ORF">A5886_001064</name>
</gene>
<dbReference type="EC" id="4.1.99.22" evidence="10"/>
<evidence type="ECO:0000256" key="6">
    <source>
        <dbReference type="ARBA" id="ARBA00023014"/>
    </source>
</evidence>
<proteinExistence type="inferred from homology"/>
<keyword evidence="2 10" id="KW-0949">S-adenosyl-L-methionine</keyword>
<comment type="function">
    <text evidence="10">Catalyzes the cyclization of GTP to (8S)-3',8-cyclo-7,8-dihydroguanosine 5'-triphosphate.</text>
</comment>
<keyword evidence="7 10" id="KW-0342">GTP-binding</keyword>
<feature type="binding site" evidence="10">
    <location>
        <position position="32"/>
    </location>
    <ligand>
        <name>[4Fe-4S] cluster</name>
        <dbReference type="ChEBI" id="CHEBI:49883"/>
        <label>1</label>
        <note>4Fe-4S-S-AdoMet</note>
    </ligand>
</feature>
<feature type="binding site" evidence="10">
    <location>
        <begin position="264"/>
        <end position="266"/>
    </location>
    <ligand>
        <name>GTP</name>
        <dbReference type="ChEBI" id="CHEBI:37565"/>
    </ligand>
</feature>
<dbReference type="SMART" id="SM00729">
    <property type="entry name" value="Elp3"/>
    <property type="match status" value="1"/>
</dbReference>
<dbReference type="InterPro" id="IPR013483">
    <property type="entry name" value="MoaA"/>
</dbReference>
<keyword evidence="8 10" id="KW-0501">Molybdenum cofactor biosynthesis</keyword>
<evidence type="ECO:0000259" key="11">
    <source>
        <dbReference type="PROSITE" id="PS51918"/>
    </source>
</evidence>
<organism evidence="12 13">
    <name type="scientific">Candidatus Enterococcus testudinis</name>
    <dbReference type="NCBI Taxonomy" id="1834191"/>
    <lineage>
        <taxon>Bacteria</taxon>
        <taxon>Bacillati</taxon>
        <taxon>Bacillota</taxon>
        <taxon>Bacilli</taxon>
        <taxon>Lactobacillales</taxon>
        <taxon>Enterococcaceae</taxon>
        <taxon>Enterococcus</taxon>
    </lineage>
</organism>
<dbReference type="CDD" id="cd01335">
    <property type="entry name" value="Radical_SAM"/>
    <property type="match status" value="1"/>
</dbReference>
<dbReference type="Proteomes" id="UP000195043">
    <property type="component" value="Unassembled WGS sequence"/>
</dbReference>
<dbReference type="Gene3D" id="3.20.20.70">
    <property type="entry name" value="Aldolase class I"/>
    <property type="match status" value="1"/>
</dbReference>
<feature type="binding site" evidence="10">
    <location>
        <position position="18"/>
    </location>
    <ligand>
        <name>GTP</name>
        <dbReference type="ChEBI" id="CHEBI:37565"/>
    </ligand>
</feature>
<evidence type="ECO:0000256" key="10">
    <source>
        <dbReference type="HAMAP-Rule" id="MF_01225"/>
    </source>
</evidence>
<dbReference type="InterPro" id="IPR006638">
    <property type="entry name" value="Elp3/MiaA/NifB-like_rSAM"/>
</dbReference>
<evidence type="ECO:0000256" key="4">
    <source>
        <dbReference type="ARBA" id="ARBA00022741"/>
    </source>
</evidence>
<dbReference type="GO" id="GO:0046872">
    <property type="term" value="F:metal ion binding"/>
    <property type="evidence" value="ECO:0007669"/>
    <property type="project" value="UniProtKB-KW"/>
</dbReference>
<dbReference type="EMBL" id="NGKU01000001">
    <property type="protein sequence ID" value="OTN75988.1"/>
    <property type="molecule type" value="Genomic_DNA"/>
</dbReference>
<feature type="binding site" evidence="10">
    <location>
        <position position="99"/>
    </location>
    <ligand>
        <name>GTP</name>
        <dbReference type="ChEBI" id="CHEBI:37565"/>
    </ligand>
</feature>
<dbReference type="NCBIfam" id="TIGR02666">
    <property type="entry name" value="moaA"/>
    <property type="match status" value="1"/>
</dbReference>
<dbReference type="HAMAP" id="MF_01225_B">
    <property type="entry name" value="MoaA_B"/>
    <property type="match status" value="1"/>
</dbReference>
<dbReference type="Pfam" id="PF04055">
    <property type="entry name" value="Radical_SAM"/>
    <property type="match status" value="1"/>
</dbReference>
<feature type="binding site" evidence="10">
    <location>
        <position position="160"/>
    </location>
    <ligand>
        <name>GTP</name>
        <dbReference type="ChEBI" id="CHEBI:37565"/>
    </ligand>
</feature>